<comment type="caution">
    <text evidence="4">The sequence shown here is derived from an EMBL/GenBank/DDBJ whole genome shotgun (WGS) entry which is preliminary data.</text>
</comment>
<proteinExistence type="predicted"/>
<evidence type="ECO:0000256" key="3">
    <source>
        <dbReference type="SAM" id="SignalP"/>
    </source>
</evidence>
<keyword evidence="3" id="KW-0732">Signal</keyword>
<dbReference type="GO" id="GO:0004521">
    <property type="term" value="F:RNA endonuclease activity"/>
    <property type="evidence" value="ECO:0007669"/>
    <property type="project" value="InterPro"/>
</dbReference>
<dbReference type="Pfam" id="PF00545">
    <property type="entry name" value="Ribonuclease"/>
    <property type="match status" value="1"/>
</dbReference>
<dbReference type="Proteomes" id="UP000664800">
    <property type="component" value="Unassembled WGS sequence"/>
</dbReference>
<dbReference type="Gene3D" id="3.10.450.30">
    <property type="entry name" value="Microbial ribonucleases"/>
    <property type="match status" value="1"/>
</dbReference>
<dbReference type="AlphaFoldDB" id="A0A8I1MWP9"/>
<feature type="signal peptide" evidence="3">
    <location>
        <begin position="1"/>
        <end position="27"/>
    </location>
</feature>
<dbReference type="SUPFAM" id="SSF53933">
    <property type="entry name" value="Microbial ribonucleases"/>
    <property type="match status" value="1"/>
</dbReference>
<dbReference type="RefSeq" id="WP_276729313.1">
    <property type="nucleotide sequence ID" value="NZ_JAFKMR010000014.1"/>
</dbReference>
<dbReference type="GO" id="GO:0003723">
    <property type="term" value="F:RNA binding"/>
    <property type="evidence" value="ECO:0007669"/>
    <property type="project" value="InterPro"/>
</dbReference>
<dbReference type="EMBL" id="JAFKMR010000014">
    <property type="protein sequence ID" value="MBN8743956.1"/>
    <property type="molecule type" value="Genomic_DNA"/>
</dbReference>
<dbReference type="InterPro" id="IPR016191">
    <property type="entry name" value="Ribonuclease/ribotoxin"/>
</dbReference>
<name>A0A8I1MWP9_THIA3</name>
<keyword evidence="1" id="KW-0540">Nuclease</keyword>
<keyword evidence="2" id="KW-0378">Hydrolase</keyword>
<evidence type="ECO:0000313" key="5">
    <source>
        <dbReference type="Proteomes" id="UP000664800"/>
    </source>
</evidence>
<evidence type="ECO:0000256" key="1">
    <source>
        <dbReference type="ARBA" id="ARBA00022722"/>
    </source>
</evidence>
<dbReference type="GO" id="GO:0016787">
    <property type="term" value="F:hydrolase activity"/>
    <property type="evidence" value="ECO:0007669"/>
    <property type="project" value="UniProtKB-KW"/>
</dbReference>
<sequence>MNRRCIRSTLQSLFFAGLLIATLSLMASGGTSVWPAAQARETSQSSQTSALQDIPVISVADLPVKARDMLRRIEQGGPFEGYKDGVIFGNYERLLPSKRRGYYREYTVPTPGARNRGARRIVCGGAKHHPDVCYYTHDHYASFRRIAQ</sequence>
<dbReference type="InterPro" id="IPR000026">
    <property type="entry name" value="N1-like"/>
</dbReference>
<accession>A0A8I1MWP9</accession>
<reference evidence="4" key="1">
    <citation type="submission" date="2021-02" db="EMBL/GenBank/DDBJ databases">
        <title>Thiocyanate and organic carbon inputs drive convergent selection for specific autotrophic Afipia and Thiobacillus strains within complex microbiomes.</title>
        <authorList>
            <person name="Huddy R.J."/>
            <person name="Sachdeva R."/>
            <person name="Kadzinga F."/>
            <person name="Kantor R.S."/>
            <person name="Harrison S.T.L."/>
            <person name="Banfield J.F."/>
        </authorList>
    </citation>
    <scope>NUCLEOTIDE SEQUENCE</scope>
    <source>
        <strain evidence="4">SCN18_13_7_16_R3_B_64_19</strain>
    </source>
</reference>
<gene>
    <name evidence="4" type="ORF">J0I24_06570</name>
</gene>
<organism evidence="4 5">
    <name type="scientific">Thiomonas arsenitoxydans (strain DSM 22701 / CIP 110005 / 3As)</name>
    <dbReference type="NCBI Taxonomy" id="426114"/>
    <lineage>
        <taxon>Bacteria</taxon>
        <taxon>Pseudomonadati</taxon>
        <taxon>Pseudomonadota</taxon>
        <taxon>Betaproteobacteria</taxon>
        <taxon>Burkholderiales</taxon>
        <taxon>Thiomonas</taxon>
    </lineage>
</organism>
<evidence type="ECO:0000313" key="4">
    <source>
        <dbReference type="EMBL" id="MBN8743956.1"/>
    </source>
</evidence>
<evidence type="ECO:0000256" key="2">
    <source>
        <dbReference type="ARBA" id="ARBA00022801"/>
    </source>
</evidence>
<feature type="chain" id="PRO_5034107468" evidence="3">
    <location>
        <begin position="28"/>
        <end position="148"/>
    </location>
</feature>
<protein>
    <submittedName>
        <fullName evidence="4">Ribonuclease N</fullName>
    </submittedName>
</protein>